<sequence length="162" mass="18550">MSNIQHKVNISDDELDKLRRRGMPADAKIIQSVSTMTTKNGKKKTKRQYVYETGHNVQRIASDTLIPARELLKSKPASRSLQDNRYVDRTNHSQPPSDAPLPEITRPRSCPVSPQPAISKLDFELAPCPALPSFESMKKIKKREEKNKKAEIGRTKKHFFWQ</sequence>
<evidence type="ECO:0000256" key="1">
    <source>
        <dbReference type="SAM" id="MobiDB-lite"/>
    </source>
</evidence>
<protein>
    <submittedName>
        <fullName evidence="2">Uncharacterized protein</fullName>
    </submittedName>
</protein>
<reference evidence="2" key="1">
    <citation type="journal article" date="2020" name="Stud. Mycol.">
        <title>101 Dothideomycetes genomes: a test case for predicting lifestyles and emergence of pathogens.</title>
        <authorList>
            <person name="Haridas S."/>
            <person name="Albert R."/>
            <person name="Binder M."/>
            <person name="Bloem J."/>
            <person name="Labutti K."/>
            <person name="Salamov A."/>
            <person name="Andreopoulos B."/>
            <person name="Baker S."/>
            <person name="Barry K."/>
            <person name="Bills G."/>
            <person name="Bluhm B."/>
            <person name="Cannon C."/>
            <person name="Castanera R."/>
            <person name="Culley D."/>
            <person name="Daum C."/>
            <person name="Ezra D."/>
            <person name="Gonzalez J."/>
            <person name="Henrissat B."/>
            <person name="Kuo A."/>
            <person name="Liang C."/>
            <person name="Lipzen A."/>
            <person name="Lutzoni F."/>
            <person name="Magnuson J."/>
            <person name="Mondo S."/>
            <person name="Nolan M."/>
            <person name="Ohm R."/>
            <person name="Pangilinan J."/>
            <person name="Park H.-J."/>
            <person name="Ramirez L."/>
            <person name="Alfaro M."/>
            <person name="Sun H."/>
            <person name="Tritt A."/>
            <person name="Yoshinaga Y."/>
            <person name="Zwiers L.-H."/>
            <person name="Turgeon B."/>
            <person name="Goodwin S."/>
            <person name="Spatafora J."/>
            <person name="Crous P."/>
            <person name="Grigoriev I."/>
        </authorList>
    </citation>
    <scope>NUCLEOTIDE SEQUENCE</scope>
    <source>
        <strain evidence="2">CBS 473.64</strain>
    </source>
</reference>
<feature type="region of interest" description="Disordered" evidence="1">
    <location>
        <begin position="71"/>
        <end position="115"/>
    </location>
</feature>
<keyword evidence="3" id="KW-1185">Reference proteome</keyword>
<evidence type="ECO:0000313" key="3">
    <source>
        <dbReference type="Proteomes" id="UP000799753"/>
    </source>
</evidence>
<organism evidence="2 3">
    <name type="scientific">Massarina eburnea CBS 473.64</name>
    <dbReference type="NCBI Taxonomy" id="1395130"/>
    <lineage>
        <taxon>Eukaryota</taxon>
        <taxon>Fungi</taxon>
        <taxon>Dikarya</taxon>
        <taxon>Ascomycota</taxon>
        <taxon>Pezizomycotina</taxon>
        <taxon>Dothideomycetes</taxon>
        <taxon>Pleosporomycetidae</taxon>
        <taxon>Pleosporales</taxon>
        <taxon>Massarineae</taxon>
        <taxon>Massarinaceae</taxon>
        <taxon>Massarina</taxon>
    </lineage>
</organism>
<dbReference type="AlphaFoldDB" id="A0A6A6S1U0"/>
<proteinExistence type="predicted"/>
<dbReference type="EMBL" id="MU006782">
    <property type="protein sequence ID" value="KAF2641826.1"/>
    <property type="molecule type" value="Genomic_DNA"/>
</dbReference>
<accession>A0A6A6S1U0</accession>
<name>A0A6A6S1U0_9PLEO</name>
<dbReference type="Proteomes" id="UP000799753">
    <property type="component" value="Unassembled WGS sequence"/>
</dbReference>
<feature type="region of interest" description="Disordered" evidence="1">
    <location>
        <begin position="139"/>
        <end position="162"/>
    </location>
</feature>
<gene>
    <name evidence="2" type="ORF">P280DRAFT_516850</name>
</gene>
<evidence type="ECO:0000313" key="2">
    <source>
        <dbReference type="EMBL" id="KAF2641826.1"/>
    </source>
</evidence>
<feature type="compositionally biased region" description="Basic and acidic residues" evidence="1">
    <location>
        <begin position="139"/>
        <end position="154"/>
    </location>
</feature>